<name>A0ABV6NNX0_9BACI</name>
<protein>
    <submittedName>
        <fullName evidence="1">DUF6154 family protein</fullName>
    </submittedName>
</protein>
<accession>A0ABV6NNX0</accession>
<evidence type="ECO:0000313" key="1">
    <source>
        <dbReference type="EMBL" id="MFC0562455.1"/>
    </source>
</evidence>
<proteinExistence type="predicted"/>
<keyword evidence="2" id="KW-1185">Reference proteome</keyword>
<dbReference type="EMBL" id="JBHLTR010000131">
    <property type="protein sequence ID" value="MFC0562455.1"/>
    <property type="molecule type" value="Genomic_DNA"/>
</dbReference>
<reference evidence="1 2" key="1">
    <citation type="submission" date="2024-09" db="EMBL/GenBank/DDBJ databases">
        <authorList>
            <person name="Sun Q."/>
            <person name="Mori K."/>
        </authorList>
    </citation>
    <scope>NUCLEOTIDE SEQUENCE [LARGE SCALE GENOMIC DNA]</scope>
    <source>
        <strain evidence="1 2">NCAIM B.02301</strain>
    </source>
</reference>
<dbReference type="Proteomes" id="UP001589833">
    <property type="component" value="Unassembled WGS sequence"/>
</dbReference>
<organism evidence="1 2">
    <name type="scientific">Halalkalibacter alkalisediminis</name>
    <dbReference type="NCBI Taxonomy" id="935616"/>
    <lineage>
        <taxon>Bacteria</taxon>
        <taxon>Bacillati</taxon>
        <taxon>Bacillota</taxon>
        <taxon>Bacilli</taxon>
        <taxon>Bacillales</taxon>
        <taxon>Bacillaceae</taxon>
        <taxon>Halalkalibacter</taxon>
    </lineage>
</organism>
<dbReference type="Pfam" id="PF19651">
    <property type="entry name" value="DUF6154"/>
    <property type="match status" value="1"/>
</dbReference>
<comment type="caution">
    <text evidence="1">The sequence shown here is derived from an EMBL/GenBank/DDBJ whole genome shotgun (WGS) entry which is preliminary data.</text>
</comment>
<gene>
    <name evidence="1" type="ORF">ACFFH4_26870</name>
</gene>
<sequence length="87" mass="10281">MKFIDDLYHLYKDHLTGDEEDALIIIDGIVRDFSDEDIKKLISELPTKEQFEMLSLYLYEKFRLKIANEGIGQTLNRDDQDDGKLFH</sequence>
<dbReference type="RefSeq" id="WP_273844702.1">
    <property type="nucleotide sequence ID" value="NZ_JAQQWT010000010.1"/>
</dbReference>
<dbReference type="InterPro" id="IPR046152">
    <property type="entry name" value="DUF6154"/>
</dbReference>
<evidence type="ECO:0000313" key="2">
    <source>
        <dbReference type="Proteomes" id="UP001589833"/>
    </source>
</evidence>